<dbReference type="HOGENOM" id="CLU_017584_4_3_9"/>
<dbReference type="GO" id="GO:0008483">
    <property type="term" value="F:transaminase activity"/>
    <property type="evidence" value="ECO:0007669"/>
    <property type="project" value="UniProtKB-KW"/>
</dbReference>
<keyword evidence="3 6" id="KW-0032">Aminotransferase</keyword>
<dbReference type="GO" id="GO:0006520">
    <property type="term" value="P:amino acid metabolic process"/>
    <property type="evidence" value="ECO:0007669"/>
    <property type="project" value="InterPro"/>
</dbReference>
<dbReference type="FunFam" id="3.40.640.10:FF:000033">
    <property type="entry name" value="Aspartate aminotransferase"/>
    <property type="match status" value="1"/>
</dbReference>
<comment type="cofactor">
    <cofactor evidence="1 6">
        <name>pyridoxal 5'-phosphate</name>
        <dbReference type="ChEBI" id="CHEBI:597326"/>
    </cofactor>
</comment>
<protein>
    <recommendedName>
        <fullName evidence="6">Aminotransferase</fullName>
        <ecNumber evidence="6">2.6.1.-</ecNumber>
    </recommendedName>
</protein>
<dbReference type="RefSeq" id="WP_011065797.1">
    <property type="nucleotide sequence ID" value="NC_004193.1"/>
</dbReference>
<evidence type="ECO:0000259" key="7">
    <source>
        <dbReference type="Pfam" id="PF00155"/>
    </source>
</evidence>
<name>Q8ERB5_OCEIH</name>
<feature type="domain" description="Aminotransferase class I/classII large" evidence="7">
    <location>
        <begin position="28"/>
        <end position="376"/>
    </location>
</feature>
<dbReference type="KEGG" id="oih:OB1391"/>
<dbReference type="InterPro" id="IPR015422">
    <property type="entry name" value="PyrdxlP-dep_Trfase_small"/>
</dbReference>
<dbReference type="CDD" id="cd00609">
    <property type="entry name" value="AAT_like"/>
    <property type="match status" value="1"/>
</dbReference>
<reference evidence="8 9" key="1">
    <citation type="journal article" date="2001" name="FEMS Microbiol. Lett.">
        <title>Oceanobacillus iheyensis gen. nov., sp. nov., a deep-sea extremely halotolerant and alkaliphilic species isolated from a depth of 1050 m on the Iheya Ridge.</title>
        <authorList>
            <person name="Lu J."/>
            <person name="Nogi Y."/>
            <person name="Takami H."/>
        </authorList>
    </citation>
    <scope>NUCLEOTIDE SEQUENCE [LARGE SCALE GENOMIC DNA]</scope>
    <source>
        <strain evidence="9">DSM 14371 / CIP 107618 / JCM 11309 / KCTC 3954 / HTE831</strain>
    </source>
</reference>
<dbReference type="PROSITE" id="PS00105">
    <property type="entry name" value="AA_TRANSFER_CLASS_1"/>
    <property type="match status" value="1"/>
</dbReference>
<evidence type="ECO:0000256" key="1">
    <source>
        <dbReference type="ARBA" id="ARBA00001933"/>
    </source>
</evidence>
<dbReference type="Proteomes" id="UP000000822">
    <property type="component" value="Chromosome"/>
</dbReference>
<dbReference type="PANTHER" id="PTHR46383">
    <property type="entry name" value="ASPARTATE AMINOTRANSFERASE"/>
    <property type="match status" value="1"/>
</dbReference>
<organism evidence="8 9">
    <name type="scientific">Oceanobacillus iheyensis (strain DSM 14371 / CIP 107618 / JCM 11309 / KCTC 3954 / HTE831)</name>
    <dbReference type="NCBI Taxonomy" id="221109"/>
    <lineage>
        <taxon>Bacteria</taxon>
        <taxon>Bacillati</taxon>
        <taxon>Bacillota</taxon>
        <taxon>Bacilli</taxon>
        <taxon>Bacillales</taxon>
        <taxon>Bacillaceae</taxon>
        <taxon>Oceanobacillus</taxon>
    </lineage>
</organism>
<dbReference type="EC" id="2.6.1.-" evidence="6"/>
<dbReference type="EMBL" id="BA000028">
    <property type="protein sequence ID" value="BAC13347.1"/>
    <property type="molecule type" value="Genomic_DNA"/>
</dbReference>
<comment type="similarity">
    <text evidence="2 6">Belongs to the class-I pyridoxal-phosphate-dependent aminotransferase family.</text>
</comment>
<evidence type="ECO:0000256" key="6">
    <source>
        <dbReference type="RuleBase" id="RU000481"/>
    </source>
</evidence>
<dbReference type="InterPro" id="IPR004839">
    <property type="entry name" value="Aminotransferase_I/II_large"/>
</dbReference>
<dbReference type="Gene3D" id="3.90.1150.10">
    <property type="entry name" value="Aspartate Aminotransferase, domain 1"/>
    <property type="match status" value="1"/>
</dbReference>
<dbReference type="eggNOG" id="COG0436">
    <property type="taxonomic scope" value="Bacteria"/>
</dbReference>
<gene>
    <name evidence="8" type="ordered locus">OB1391</name>
</gene>
<dbReference type="InterPro" id="IPR015421">
    <property type="entry name" value="PyrdxlP-dep_Trfase_major"/>
</dbReference>
<sequence>MEHLLNQQVQNIEISGIRKFFNLVSNEKDIVSLTIGQPDFYTPHAIKQASINAVNNNHTTYTANAGVIELRKAIANYYESRYQIPYHPESEIIVTAGASEAIDITLRTILEPGDEVILPAPIYPGYEPLITLARAKPIHMDTTKTNFKITKSQLEETITEKTKCIIIPSPSNPTGAAYTKKELDEIVSVLKDKKLFILSDEIYSEIIFDQPHVSIASYPEMRDQTIVINGLSKSHSMTGFRIGYALAPHWLSKHMLKVHQYNVSCASSISQYAALEAFNSNDDHLQLIKDTYKSRRDLVYNRLTSMGIDVQLPEGAFYMFPRFPMRNENSFEFGLTLVKQAKVALVPGNSFSQYGEGFMRLSYAYHEDVLNKGLDRIEKFLNQ</sequence>
<dbReference type="PANTHER" id="PTHR46383:SF4">
    <property type="entry name" value="AMINOTRANSFERASE"/>
    <property type="match status" value="1"/>
</dbReference>
<keyword evidence="4 6" id="KW-0808">Transferase</keyword>
<evidence type="ECO:0000256" key="5">
    <source>
        <dbReference type="ARBA" id="ARBA00022898"/>
    </source>
</evidence>
<dbReference type="PRINTS" id="PR00753">
    <property type="entry name" value="ACCSYNTHASE"/>
</dbReference>
<evidence type="ECO:0000313" key="9">
    <source>
        <dbReference type="Proteomes" id="UP000000822"/>
    </source>
</evidence>
<dbReference type="NCBIfam" id="NF005817">
    <property type="entry name" value="PRK07683.1"/>
    <property type="match status" value="1"/>
</dbReference>
<reference evidence="8 9" key="2">
    <citation type="journal article" date="2002" name="Nucleic Acids Res.">
        <title>Genome sequence of Oceanobacillus iheyensis isolated from the Iheya Ridge and its unexpected adaptive capabilities to extreme environments.</title>
        <authorList>
            <person name="Takami H."/>
            <person name="Takaki Y."/>
            <person name="Uchiyama I."/>
        </authorList>
    </citation>
    <scope>NUCLEOTIDE SEQUENCE [LARGE SCALE GENOMIC DNA]</scope>
    <source>
        <strain evidence="9">DSM 14371 / CIP 107618 / JCM 11309 / KCTC 3954 / HTE831</strain>
    </source>
</reference>
<accession>Q8ERB5</accession>
<dbReference type="OrthoDB" id="9802328at2"/>
<proteinExistence type="inferred from homology"/>
<dbReference type="SUPFAM" id="SSF53383">
    <property type="entry name" value="PLP-dependent transferases"/>
    <property type="match status" value="1"/>
</dbReference>
<dbReference type="Pfam" id="PF00155">
    <property type="entry name" value="Aminotran_1_2"/>
    <property type="match status" value="1"/>
</dbReference>
<dbReference type="GO" id="GO:0030170">
    <property type="term" value="F:pyridoxal phosphate binding"/>
    <property type="evidence" value="ECO:0007669"/>
    <property type="project" value="InterPro"/>
</dbReference>
<dbReference type="PhylomeDB" id="Q8ERB5"/>
<evidence type="ECO:0000256" key="4">
    <source>
        <dbReference type="ARBA" id="ARBA00022679"/>
    </source>
</evidence>
<evidence type="ECO:0000256" key="2">
    <source>
        <dbReference type="ARBA" id="ARBA00007441"/>
    </source>
</evidence>
<dbReference type="InterPro" id="IPR050596">
    <property type="entry name" value="AspAT/PAT-like"/>
</dbReference>
<dbReference type="Gene3D" id="3.40.640.10">
    <property type="entry name" value="Type I PLP-dependent aspartate aminotransferase-like (Major domain)"/>
    <property type="match status" value="1"/>
</dbReference>
<evidence type="ECO:0000313" key="8">
    <source>
        <dbReference type="EMBL" id="BAC13347.1"/>
    </source>
</evidence>
<keyword evidence="9" id="KW-1185">Reference proteome</keyword>
<dbReference type="STRING" id="221109.gene:10733631"/>
<dbReference type="InterPro" id="IPR004838">
    <property type="entry name" value="NHTrfase_class1_PyrdxlP-BS"/>
</dbReference>
<dbReference type="AlphaFoldDB" id="Q8ERB5"/>
<keyword evidence="5" id="KW-0663">Pyridoxal phosphate</keyword>
<evidence type="ECO:0000256" key="3">
    <source>
        <dbReference type="ARBA" id="ARBA00022576"/>
    </source>
</evidence>
<dbReference type="InterPro" id="IPR015424">
    <property type="entry name" value="PyrdxlP-dep_Trfase"/>
</dbReference>